<evidence type="ECO:0000256" key="2">
    <source>
        <dbReference type="ARBA" id="ARBA00007663"/>
    </source>
</evidence>
<evidence type="ECO:0000256" key="8">
    <source>
        <dbReference type="ARBA" id="ARBA00022741"/>
    </source>
</evidence>
<dbReference type="GO" id="GO:0008033">
    <property type="term" value="P:tRNA processing"/>
    <property type="evidence" value="ECO:0007669"/>
    <property type="project" value="UniProtKB-KW"/>
</dbReference>
<name>A0A2M6WIC4_9BACT</name>
<accession>A0A2M6WIC4</accession>
<evidence type="ECO:0000256" key="10">
    <source>
        <dbReference type="ARBA" id="ARBA00029774"/>
    </source>
</evidence>
<evidence type="ECO:0000256" key="9">
    <source>
        <dbReference type="ARBA" id="ARBA00022840"/>
    </source>
</evidence>
<proteinExistence type="inferred from homology"/>
<dbReference type="PANTHER" id="PTHR17490">
    <property type="entry name" value="SUA5"/>
    <property type="match status" value="1"/>
</dbReference>
<dbReference type="GO" id="GO:0006450">
    <property type="term" value="P:regulation of translational fidelity"/>
    <property type="evidence" value="ECO:0007669"/>
    <property type="project" value="TreeGrafter"/>
</dbReference>
<reference evidence="14" key="1">
    <citation type="submission" date="2017-09" db="EMBL/GenBank/DDBJ databases">
        <title>Depth-based differentiation of microbial function through sediment-hosted aquifers and enrichment of novel symbionts in the deep terrestrial subsurface.</title>
        <authorList>
            <person name="Probst A.J."/>
            <person name="Ladd B."/>
            <person name="Jarett J.K."/>
            <person name="Geller-Mcgrath D.E."/>
            <person name="Sieber C.M.K."/>
            <person name="Emerson J.B."/>
            <person name="Anantharaman K."/>
            <person name="Thomas B.C."/>
            <person name="Malmstrom R."/>
            <person name="Stieglmeier M."/>
            <person name="Klingl A."/>
            <person name="Woyke T."/>
            <person name="Ryan C.M."/>
            <person name="Banfield J.F."/>
        </authorList>
    </citation>
    <scope>NUCLEOTIDE SEQUENCE [LARGE SCALE GENOMIC DNA]</scope>
</reference>
<organism evidence="13 14">
    <name type="scientific">Candidatus Harrisonbacteria bacterium CG10_big_fil_rev_8_21_14_0_10_42_17</name>
    <dbReference type="NCBI Taxonomy" id="1974584"/>
    <lineage>
        <taxon>Bacteria</taxon>
        <taxon>Candidatus Harrisoniibacteriota</taxon>
    </lineage>
</organism>
<evidence type="ECO:0000256" key="1">
    <source>
        <dbReference type="ARBA" id="ARBA00004496"/>
    </source>
</evidence>
<dbReference type="InterPro" id="IPR017945">
    <property type="entry name" value="DHBP_synth_RibB-like_a/b_dom"/>
</dbReference>
<dbReference type="GO" id="GO:0061710">
    <property type="term" value="F:L-threonylcarbamoyladenylate synthase"/>
    <property type="evidence" value="ECO:0007669"/>
    <property type="project" value="UniProtKB-EC"/>
</dbReference>
<evidence type="ECO:0000313" key="13">
    <source>
        <dbReference type="EMBL" id="PIT92525.1"/>
    </source>
</evidence>
<gene>
    <name evidence="13" type="ORF">COU08_01965</name>
</gene>
<dbReference type="SUPFAM" id="SSF55821">
    <property type="entry name" value="YrdC/RibB"/>
    <property type="match status" value="1"/>
</dbReference>
<dbReference type="InterPro" id="IPR006070">
    <property type="entry name" value="Sua5-like_dom"/>
</dbReference>
<dbReference type="Gene3D" id="3.90.870.10">
    <property type="entry name" value="DHBP synthase"/>
    <property type="match status" value="1"/>
</dbReference>
<evidence type="ECO:0000256" key="5">
    <source>
        <dbReference type="ARBA" id="ARBA00022679"/>
    </source>
</evidence>
<evidence type="ECO:0000313" key="14">
    <source>
        <dbReference type="Proteomes" id="UP000228635"/>
    </source>
</evidence>
<feature type="domain" description="YrdC-like" evidence="12">
    <location>
        <begin position="2"/>
        <end position="189"/>
    </location>
</feature>
<sequence length="193" mass="21482">MSVNISEIVQTLKADNNNIVCMPSDTVYGLFACAFNRQAVERLYEVKGRDENKPFIILLASKEELEKFGVTNLSEVAQKILQTYTPGSVTFIVEVQSPEFEYLKRNGKTLAFRIPDDETLQSILKETGPLVAPSANPQGLATARNIEEAKAYFRETVNLYVDGGDVKGEPSTIVDVSEEKLKIVRQGKIHINL</sequence>
<comment type="subcellular location">
    <subcellularLocation>
        <location evidence="1">Cytoplasm</location>
    </subcellularLocation>
</comment>
<dbReference type="GO" id="GO:0005524">
    <property type="term" value="F:ATP binding"/>
    <property type="evidence" value="ECO:0007669"/>
    <property type="project" value="UniProtKB-KW"/>
</dbReference>
<keyword evidence="9" id="KW-0067">ATP-binding</keyword>
<protein>
    <recommendedName>
        <fullName evidence="10">L-threonylcarbamoyladenylate synthase</fullName>
        <ecNumber evidence="3">2.7.7.87</ecNumber>
    </recommendedName>
    <alternativeName>
        <fullName evidence="10">L-threonylcarbamoyladenylate synthase</fullName>
    </alternativeName>
</protein>
<dbReference type="InterPro" id="IPR050156">
    <property type="entry name" value="TC-AMP_synthase_SUA5"/>
</dbReference>
<evidence type="ECO:0000256" key="3">
    <source>
        <dbReference type="ARBA" id="ARBA00012584"/>
    </source>
</evidence>
<keyword evidence="7" id="KW-0548">Nucleotidyltransferase</keyword>
<dbReference type="NCBIfam" id="TIGR00057">
    <property type="entry name" value="L-threonylcarbamoyladenylate synthase"/>
    <property type="match status" value="1"/>
</dbReference>
<evidence type="ECO:0000256" key="11">
    <source>
        <dbReference type="ARBA" id="ARBA00048366"/>
    </source>
</evidence>
<evidence type="ECO:0000259" key="12">
    <source>
        <dbReference type="PROSITE" id="PS51163"/>
    </source>
</evidence>
<evidence type="ECO:0000256" key="4">
    <source>
        <dbReference type="ARBA" id="ARBA00022490"/>
    </source>
</evidence>
<evidence type="ECO:0000256" key="7">
    <source>
        <dbReference type="ARBA" id="ARBA00022695"/>
    </source>
</evidence>
<dbReference type="PANTHER" id="PTHR17490:SF16">
    <property type="entry name" value="THREONYLCARBAMOYL-AMP SYNTHASE"/>
    <property type="match status" value="1"/>
</dbReference>
<keyword evidence="8" id="KW-0547">Nucleotide-binding</keyword>
<dbReference type="EC" id="2.7.7.87" evidence="3"/>
<dbReference type="GO" id="GO:0005737">
    <property type="term" value="C:cytoplasm"/>
    <property type="evidence" value="ECO:0007669"/>
    <property type="project" value="UniProtKB-SubCell"/>
</dbReference>
<dbReference type="AlphaFoldDB" id="A0A2M6WIC4"/>
<dbReference type="EMBL" id="PFBA01000016">
    <property type="protein sequence ID" value="PIT92525.1"/>
    <property type="molecule type" value="Genomic_DNA"/>
</dbReference>
<evidence type="ECO:0000256" key="6">
    <source>
        <dbReference type="ARBA" id="ARBA00022694"/>
    </source>
</evidence>
<keyword evidence="5" id="KW-0808">Transferase</keyword>
<keyword evidence="4" id="KW-0963">Cytoplasm</keyword>
<dbReference type="GO" id="GO:0003725">
    <property type="term" value="F:double-stranded RNA binding"/>
    <property type="evidence" value="ECO:0007669"/>
    <property type="project" value="InterPro"/>
</dbReference>
<comment type="similarity">
    <text evidence="2">Belongs to the SUA5 family.</text>
</comment>
<dbReference type="GO" id="GO:0000049">
    <property type="term" value="F:tRNA binding"/>
    <property type="evidence" value="ECO:0007669"/>
    <property type="project" value="TreeGrafter"/>
</dbReference>
<dbReference type="Proteomes" id="UP000228635">
    <property type="component" value="Unassembled WGS sequence"/>
</dbReference>
<dbReference type="PROSITE" id="PS51163">
    <property type="entry name" value="YRDC"/>
    <property type="match status" value="1"/>
</dbReference>
<comment type="catalytic activity">
    <reaction evidence="11">
        <text>L-threonine + hydrogencarbonate + ATP = L-threonylcarbamoyladenylate + diphosphate + H2O</text>
        <dbReference type="Rhea" id="RHEA:36407"/>
        <dbReference type="ChEBI" id="CHEBI:15377"/>
        <dbReference type="ChEBI" id="CHEBI:17544"/>
        <dbReference type="ChEBI" id="CHEBI:30616"/>
        <dbReference type="ChEBI" id="CHEBI:33019"/>
        <dbReference type="ChEBI" id="CHEBI:57926"/>
        <dbReference type="ChEBI" id="CHEBI:73682"/>
        <dbReference type="EC" id="2.7.7.87"/>
    </reaction>
</comment>
<dbReference type="Pfam" id="PF01300">
    <property type="entry name" value="Sua5_yciO_yrdC"/>
    <property type="match status" value="1"/>
</dbReference>
<comment type="caution">
    <text evidence="13">The sequence shown here is derived from an EMBL/GenBank/DDBJ whole genome shotgun (WGS) entry which is preliminary data.</text>
</comment>
<keyword evidence="6" id="KW-0819">tRNA processing</keyword>